<evidence type="ECO:0000259" key="3">
    <source>
        <dbReference type="Pfam" id="PF00884"/>
    </source>
</evidence>
<feature type="domain" description="Sulfatase N-terminal" evidence="3">
    <location>
        <begin position="7"/>
        <end position="351"/>
    </location>
</feature>
<protein>
    <submittedName>
        <fullName evidence="4">Sulfatase-like hydrolase/transferase</fullName>
    </submittedName>
</protein>
<dbReference type="InterPro" id="IPR017850">
    <property type="entry name" value="Alkaline_phosphatase_core_sf"/>
</dbReference>
<reference evidence="4" key="2">
    <citation type="submission" date="2021-04" db="EMBL/GenBank/DDBJ databases">
        <authorList>
            <person name="Gilroy R."/>
        </authorList>
    </citation>
    <scope>NUCLEOTIDE SEQUENCE</scope>
    <source>
        <strain evidence="4">ChiBcec8-14828</strain>
    </source>
</reference>
<gene>
    <name evidence="4" type="ORF">H9943_03765</name>
</gene>
<dbReference type="Gene3D" id="3.40.720.10">
    <property type="entry name" value="Alkaline Phosphatase, subunit A"/>
    <property type="match status" value="1"/>
</dbReference>
<comment type="caution">
    <text evidence="4">The sequence shown here is derived from an EMBL/GenBank/DDBJ whole genome shotgun (WGS) entry which is preliminary data.</text>
</comment>
<dbReference type="PANTHER" id="PTHR45953">
    <property type="entry name" value="IDURONATE 2-SULFATASE"/>
    <property type="match status" value="1"/>
</dbReference>
<dbReference type="SUPFAM" id="SSF53649">
    <property type="entry name" value="Alkaline phosphatase-like"/>
    <property type="match status" value="1"/>
</dbReference>
<dbReference type="GO" id="GO:0046872">
    <property type="term" value="F:metal ion binding"/>
    <property type="evidence" value="ECO:0007669"/>
    <property type="project" value="UniProtKB-KW"/>
</dbReference>
<evidence type="ECO:0000313" key="4">
    <source>
        <dbReference type="EMBL" id="HJB39493.1"/>
    </source>
</evidence>
<dbReference type="PANTHER" id="PTHR45953:SF1">
    <property type="entry name" value="IDURONATE 2-SULFATASE"/>
    <property type="match status" value="1"/>
</dbReference>
<dbReference type="EMBL" id="DWYA01000037">
    <property type="protein sequence ID" value="HJB39493.1"/>
    <property type="molecule type" value="Genomic_DNA"/>
</dbReference>
<keyword evidence="1" id="KW-0479">Metal-binding</keyword>
<dbReference type="Proteomes" id="UP000824209">
    <property type="component" value="Unassembled WGS sequence"/>
</dbReference>
<organism evidence="4 5">
    <name type="scientific">Candidatus Ruthenibacterium avium</name>
    <dbReference type="NCBI Taxonomy" id="2838751"/>
    <lineage>
        <taxon>Bacteria</taxon>
        <taxon>Bacillati</taxon>
        <taxon>Bacillota</taxon>
        <taxon>Clostridia</taxon>
        <taxon>Eubacteriales</taxon>
        <taxon>Oscillospiraceae</taxon>
        <taxon>Ruthenibacterium</taxon>
    </lineage>
</organism>
<dbReference type="AlphaFoldDB" id="A0A9D2M217"/>
<reference evidence="4" key="1">
    <citation type="journal article" date="2021" name="PeerJ">
        <title>Extensive microbial diversity within the chicken gut microbiome revealed by metagenomics and culture.</title>
        <authorList>
            <person name="Gilroy R."/>
            <person name="Ravi A."/>
            <person name="Getino M."/>
            <person name="Pursley I."/>
            <person name="Horton D.L."/>
            <person name="Alikhan N.F."/>
            <person name="Baker D."/>
            <person name="Gharbi K."/>
            <person name="Hall N."/>
            <person name="Watson M."/>
            <person name="Adriaenssens E.M."/>
            <person name="Foster-Nyarko E."/>
            <person name="Jarju S."/>
            <person name="Secka A."/>
            <person name="Antonio M."/>
            <person name="Oren A."/>
            <person name="Chaudhuri R.R."/>
            <person name="La Ragione R."/>
            <person name="Hildebrand F."/>
            <person name="Pallen M.J."/>
        </authorList>
    </citation>
    <scope>NUCLEOTIDE SEQUENCE</scope>
    <source>
        <strain evidence="4">ChiBcec8-14828</strain>
    </source>
</reference>
<dbReference type="Pfam" id="PF00884">
    <property type="entry name" value="Sulfatase"/>
    <property type="match status" value="1"/>
</dbReference>
<evidence type="ECO:0000256" key="1">
    <source>
        <dbReference type="ARBA" id="ARBA00022723"/>
    </source>
</evidence>
<accession>A0A9D2M217</accession>
<evidence type="ECO:0000256" key="2">
    <source>
        <dbReference type="ARBA" id="ARBA00022801"/>
    </source>
</evidence>
<dbReference type="InterPro" id="IPR000917">
    <property type="entry name" value="Sulfatase_N"/>
</dbReference>
<name>A0A9D2M217_9FIRM</name>
<dbReference type="GO" id="GO:0008484">
    <property type="term" value="F:sulfuric ester hydrolase activity"/>
    <property type="evidence" value="ECO:0007669"/>
    <property type="project" value="TreeGrafter"/>
</dbReference>
<dbReference type="GO" id="GO:0005737">
    <property type="term" value="C:cytoplasm"/>
    <property type="evidence" value="ECO:0007669"/>
    <property type="project" value="TreeGrafter"/>
</dbReference>
<proteinExistence type="predicted"/>
<evidence type="ECO:0000313" key="5">
    <source>
        <dbReference type="Proteomes" id="UP000824209"/>
    </source>
</evidence>
<sequence>MKSDSRKNVLLISADHWSAHLLGCAGHSVLMTPTLDQLAQDGVRFTNCYSTCPVCIPARRSLMTGMSPATHGDRVYSDRMPMPNATTLAQAFRNAGYQTVAVGKLHVYPQRSRIGFDEVILQEEGRYEFGTIDDYQLWLGEHGYIGEEFGHSMGSNSYYTRPWHLPENAHPTTWATRQMIRQIQRKDPTRPALFYMSYQFPHPPLVPLQCYLDLYANSEIDLPQVDDDWMDDSTIQQLLREQAMPYTEKDIRLARRAFYAQCTHIDHQIRNLIGTLRECNLLKDTIIVFLSDHGDTLFDHGIVGKRTFYEGSSNIPLIFSGEPLAQWRGTETDRLACLEDIMPTLLELCGIEIPSTVEGLPLFSNQTRKMLYGEIGEGPKATRMVTNGKFKLIYYPCGNVFQLFDTQADPQERRNLYGLPGYESSAQCLYDYLIAHLHGNDLAWLKDGVLEGTPTPSFKRSPDYALFNQRGLHWPPPSGYSNTGKT</sequence>
<keyword evidence="2 4" id="KW-0378">Hydrolase</keyword>